<protein>
    <submittedName>
        <fullName evidence="1">Uncharacterized protein</fullName>
    </submittedName>
</protein>
<dbReference type="EMBL" id="NQVN01000030">
    <property type="protein sequence ID" value="PIO96581.1"/>
    <property type="molecule type" value="Genomic_DNA"/>
</dbReference>
<comment type="caution">
    <text evidence="1">The sequence shown here is derived from an EMBL/GenBank/DDBJ whole genome shotgun (WGS) entry which is preliminary data.</text>
</comment>
<reference evidence="1 2" key="1">
    <citation type="submission" date="2017-08" db="EMBL/GenBank/DDBJ databases">
        <title>Pleomorphomonas carboxidotrophicus sp. nov., a new mesophilic hydrogenogenic carboxidotroph.</title>
        <authorList>
            <person name="Esquivel-Elizondo S."/>
            <person name="Krajmalnik-Brown R."/>
            <person name="Maldonado J."/>
        </authorList>
    </citation>
    <scope>NUCLEOTIDE SEQUENCE [LARGE SCALE GENOMIC DNA]</scope>
    <source>
        <strain evidence="1 2">SVCO-16</strain>
    </source>
</reference>
<name>A0A2G9WPD8_9HYPH</name>
<keyword evidence="2" id="KW-1185">Reference proteome</keyword>
<evidence type="ECO:0000313" key="1">
    <source>
        <dbReference type="EMBL" id="PIO96581.1"/>
    </source>
</evidence>
<dbReference type="Proteomes" id="UP000231070">
    <property type="component" value="Unassembled WGS sequence"/>
</dbReference>
<sequence>MKIDPRTSEAMRLASIAADVEERFRTAIASGRYSRSAIDRLERQVWAAKSAAEDARLALGGRKG</sequence>
<proteinExistence type="predicted"/>
<gene>
    <name evidence="1" type="ORF">CJ014_24780</name>
</gene>
<accession>A0A2G9WPD8</accession>
<evidence type="ECO:0000313" key="2">
    <source>
        <dbReference type="Proteomes" id="UP000231070"/>
    </source>
</evidence>
<organism evidence="1 2">
    <name type="scientific">Pleomorphomonas carboxyditropha</name>
    <dbReference type="NCBI Taxonomy" id="2023338"/>
    <lineage>
        <taxon>Bacteria</taxon>
        <taxon>Pseudomonadati</taxon>
        <taxon>Pseudomonadota</taxon>
        <taxon>Alphaproteobacteria</taxon>
        <taxon>Hyphomicrobiales</taxon>
        <taxon>Pleomorphomonadaceae</taxon>
        <taxon>Pleomorphomonas</taxon>
    </lineage>
</organism>
<dbReference type="AlphaFoldDB" id="A0A2G9WPD8"/>
<dbReference type="RefSeq" id="WP_100083193.1">
    <property type="nucleotide sequence ID" value="NZ_NQVN01000030.1"/>
</dbReference>